<organism evidence="1">
    <name type="scientific">Rhizopus microsporus var. microsporus</name>
    <dbReference type="NCBI Taxonomy" id="86635"/>
    <lineage>
        <taxon>Eukaryota</taxon>
        <taxon>Fungi</taxon>
        <taxon>Fungi incertae sedis</taxon>
        <taxon>Mucoromycota</taxon>
        <taxon>Mucoromycotina</taxon>
        <taxon>Mucoromycetes</taxon>
        <taxon>Mucorales</taxon>
        <taxon>Mucorineae</taxon>
        <taxon>Rhizopodaceae</taxon>
        <taxon>Rhizopus</taxon>
    </lineage>
</organism>
<proteinExistence type="predicted"/>
<protein>
    <submittedName>
        <fullName evidence="1">Uncharacterized protein</fullName>
    </submittedName>
</protein>
<dbReference type="InterPro" id="IPR036526">
    <property type="entry name" value="C-N_Hydrolase_sf"/>
</dbReference>
<sequence length="178" mass="20454">MAFTGYVFNSVEEIMPYLEDAETGPTVNWARKQGYPQKEGNRYYNSLCCVDPQGKLVGFGICMDINPYQLKADFHDHEFANYHLKHDTDIIFCCMAWLKNSGDERDMIKYWAFRLLPLHSDSANERHTYFIACNRIGVERGKIFAGTSCALDISNKNFTILDYMGCDTTGVMITEILR</sequence>
<dbReference type="GO" id="GO:0030163">
    <property type="term" value="P:protein catabolic process"/>
    <property type="evidence" value="ECO:0007669"/>
    <property type="project" value="TreeGrafter"/>
</dbReference>
<gene>
    <name evidence="1" type="ORF">BCV72DRAFT_251071</name>
</gene>
<reference evidence="1" key="1">
    <citation type="journal article" date="2016" name="Proc. Natl. Acad. Sci. U.S.A.">
        <title>Lipid metabolic changes in an early divergent fungus govern the establishment of a mutualistic symbiosis with endobacteria.</title>
        <authorList>
            <person name="Lastovetsky O.A."/>
            <person name="Gaspar M.L."/>
            <person name="Mondo S.J."/>
            <person name="LaButti K.M."/>
            <person name="Sandor L."/>
            <person name="Grigoriev I.V."/>
            <person name="Henry S.A."/>
            <person name="Pawlowska T.E."/>
        </authorList>
    </citation>
    <scope>NUCLEOTIDE SEQUENCE [LARGE SCALE GENOMIC DNA]</scope>
    <source>
        <strain evidence="1">ATCC 52814</strain>
    </source>
</reference>
<dbReference type="AlphaFoldDB" id="A0A1X0QY96"/>
<dbReference type="Proteomes" id="UP000242414">
    <property type="component" value="Unassembled WGS sequence"/>
</dbReference>
<name>A0A1X0QY96_RHIZD</name>
<dbReference type="PANTHER" id="PTHR11750">
    <property type="entry name" value="PROTEIN N-TERMINAL AMIDASE"/>
    <property type="match status" value="1"/>
</dbReference>
<dbReference type="GO" id="GO:0070773">
    <property type="term" value="F:protein-N-terminal glutamine amidohydrolase activity"/>
    <property type="evidence" value="ECO:0007669"/>
    <property type="project" value="InterPro"/>
</dbReference>
<dbReference type="VEuPathDB" id="FungiDB:BCV72DRAFT_251071"/>
<dbReference type="GO" id="GO:0008418">
    <property type="term" value="F:protein-N-terminal asparagine amidohydrolase activity"/>
    <property type="evidence" value="ECO:0007669"/>
    <property type="project" value="InterPro"/>
</dbReference>
<dbReference type="OrthoDB" id="201515at2759"/>
<dbReference type="EMBL" id="KV921963">
    <property type="protein sequence ID" value="ORE04732.1"/>
    <property type="molecule type" value="Genomic_DNA"/>
</dbReference>
<dbReference type="SUPFAM" id="SSF56317">
    <property type="entry name" value="Carbon-nitrogen hydrolase"/>
    <property type="match status" value="1"/>
</dbReference>
<dbReference type="Gene3D" id="3.60.110.10">
    <property type="entry name" value="Carbon-nitrogen hydrolase"/>
    <property type="match status" value="2"/>
</dbReference>
<dbReference type="InterPro" id="IPR039703">
    <property type="entry name" value="Nta1"/>
</dbReference>
<dbReference type="PANTHER" id="PTHR11750:SF26">
    <property type="entry name" value="PROTEIN N-TERMINAL AMIDASE"/>
    <property type="match status" value="1"/>
</dbReference>
<evidence type="ECO:0000313" key="1">
    <source>
        <dbReference type="EMBL" id="ORE04732.1"/>
    </source>
</evidence>
<accession>A0A1X0QY96</accession>